<evidence type="ECO:0000256" key="1">
    <source>
        <dbReference type="SAM" id="MobiDB-lite"/>
    </source>
</evidence>
<accession>A0ABD6ACN0</accession>
<evidence type="ECO:0000313" key="2">
    <source>
        <dbReference type="EMBL" id="MFC7318288.1"/>
    </source>
</evidence>
<reference evidence="2 3" key="1">
    <citation type="journal article" date="2019" name="Int. J. Syst. Evol. Microbiol.">
        <title>The Global Catalogue of Microorganisms (GCM) 10K type strain sequencing project: providing services to taxonomists for standard genome sequencing and annotation.</title>
        <authorList>
            <consortium name="The Broad Institute Genomics Platform"/>
            <consortium name="The Broad Institute Genome Sequencing Center for Infectious Disease"/>
            <person name="Wu L."/>
            <person name="Ma J."/>
        </authorList>
    </citation>
    <scope>NUCLEOTIDE SEQUENCE [LARGE SCALE GENOMIC DNA]</scope>
    <source>
        <strain evidence="2 3">PSR21</strain>
    </source>
</reference>
<dbReference type="RefSeq" id="WP_276305921.1">
    <property type="nucleotide sequence ID" value="NZ_CP119993.1"/>
</dbReference>
<proteinExistence type="predicted"/>
<sequence length="367" mass="39477">MTRRGVMKGVGGIAALSMSNATLAEAQAAVADSLPSDPHTADTYRSIVDAIVPRTPELEDELGPEHVPGGLDVELEKFLIWDFNHFQEIRSEMVTEKAGSSTGLQMPRGTFEVTIDATGPGSDLDAVLELADLSLLDLADLGLDGDALEEHLTFGPVERFEVAFEDLDAAEGAANFEIRVTTSDEEYHQVLRNYPYAPVFTVVFDLVAAEFLARGQNEESPAPNGQFPGGGTFTRLAPRDRLRCLWTIVDGGAVDRLDELLSPMVPDVGILKFVVMAINGLHGFGYYTEWSGYGSTKTATPNDRELETPAGEVQSRRQSGYPGPAPGYAADWRHAVPGGFKDPKAKNLHLPDDLSGDDVLDGVGGDS</sequence>
<dbReference type="GeneID" id="79317538"/>
<comment type="caution">
    <text evidence="2">The sequence shown here is derived from an EMBL/GenBank/DDBJ whole genome shotgun (WGS) entry which is preliminary data.</text>
</comment>
<dbReference type="EMBL" id="JBHTBF010000003">
    <property type="protein sequence ID" value="MFC7318288.1"/>
    <property type="molecule type" value="Genomic_DNA"/>
</dbReference>
<evidence type="ECO:0008006" key="4">
    <source>
        <dbReference type="Google" id="ProtNLM"/>
    </source>
</evidence>
<feature type="compositionally biased region" description="Basic and acidic residues" evidence="1">
    <location>
        <begin position="341"/>
        <end position="352"/>
    </location>
</feature>
<organism evidence="2 3">
    <name type="scientific">Halomarina halobia</name>
    <dbReference type="NCBI Taxonomy" id="3033386"/>
    <lineage>
        <taxon>Archaea</taxon>
        <taxon>Methanobacteriati</taxon>
        <taxon>Methanobacteriota</taxon>
        <taxon>Stenosarchaea group</taxon>
        <taxon>Halobacteria</taxon>
        <taxon>Halobacteriales</taxon>
        <taxon>Natronomonadaceae</taxon>
        <taxon>Halomarina</taxon>
    </lineage>
</organism>
<protein>
    <recommendedName>
        <fullName evidence="4">Gluconate 2-dehydrogenase subunit 3 family protein</fullName>
    </recommendedName>
</protein>
<feature type="region of interest" description="Disordered" evidence="1">
    <location>
        <begin position="297"/>
        <end position="367"/>
    </location>
</feature>
<dbReference type="Proteomes" id="UP001596547">
    <property type="component" value="Unassembled WGS sequence"/>
</dbReference>
<evidence type="ECO:0000313" key="3">
    <source>
        <dbReference type="Proteomes" id="UP001596547"/>
    </source>
</evidence>
<name>A0ABD6ACN0_9EURY</name>
<keyword evidence="3" id="KW-1185">Reference proteome</keyword>
<gene>
    <name evidence="2" type="ORF">ACFQPE_16020</name>
</gene>
<dbReference type="AlphaFoldDB" id="A0ABD6ACN0"/>